<dbReference type="PANTHER" id="PTHR47974:SF9">
    <property type="entry name" value="RECEPTOR-LIKE SERINE_THREONINE-PROTEIN KINASE"/>
    <property type="match status" value="1"/>
</dbReference>
<dbReference type="STRING" id="74649.A0A2P6QT42"/>
<keyword evidence="2" id="KW-0812">Transmembrane</keyword>
<feature type="binding site" evidence="6">
    <location>
        <position position="55"/>
    </location>
    <ligand>
        <name>ATP</name>
        <dbReference type="ChEBI" id="CHEBI:30616"/>
    </ligand>
</feature>
<dbReference type="AlphaFoldDB" id="A0A2P6QT42"/>
<keyword evidence="5" id="KW-0472">Membrane</keyword>
<dbReference type="PROSITE" id="PS50011">
    <property type="entry name" value="PROTEIN_KINASE_DOM"/>
    <property type="match status" value="1"/>
</dbReference>
<dbReference type="PROSITE" id="PS00107">
    <property type="entry name" value="PROTEIN_KINASE_ATP"/>
    <property type="match status" value="1"/>
</dbReference>
<keyword evidence="3" id="KW-0732">Signal</keyword>
<proteinExistence type="predicted"/>
<name>A0A2P6QT42_ROSCH</name>
<dbReference type="GO" id="GO:0004672">
    <property type="term" value="F:protein kinase activity"/>
    <property type="evidence" value="ECO:0007669"/>
    <property type="project" value="InterPro"/>
</dbReference>
<keyword evidence="8" id="KW-0808">Transferase</keyword>
<keyword evidence="9" id="KW-1185">Reference proteome</keyword>
<accession>A0A2P6QT42</accession>
<dbReference type="GO" id="GO:0016020">
    <property type="term" value="C:membrane"/>
    <property type="evidence" value="ECO:0007669"/>
    <property type="project" value="UniProtKB-SubCell"/>
</dbReference>
<dbReference type="Proteomes" id="UP000238479">
    <property type="component" value="Chromosome 4"/>
</dbReference>
<protein>
    <submittedName>
        <fullName evidence="8">Putative transferase</fullName>
        <ecNumber evidence="8">2.7.-.-</ecNumber>
    </submittedName>
</protein>
<keyword evidence="6" id="KW-0067">ATP-binding</keyword>
<comment type="caution">
    <text evidence="8">The sequence shown here is derived from an EMBL/GenBank/DDBJ whole genome shotgun (WGS) entry which is preliminary data.</text>
</comment>
<evidence type="ECO:0000256" key="2">
    <source>
        <dbReference type="ARBA" id="ARBA00022692"/>
    </source>
</evidence>
<sequence length="64" mass="7097">MTLSVCYFMEREKPIRFPSQQIRIATENFTNFLGSGGFGSVYKGVFSNGTLVAVKVLRGTSDEN</sequence>
<evidence type="ECO:0000313" key="8">
    <source>
        <dbReference type="EMBL" id="PRQ37337.1"/>
    </source>
</evidence>
<evidence type="ECO:0000256" key="4">
    <source>
        <dbReference type="ARBA" id="ARBA00022989"/>
    </source>
</evidence>
<gene>
    <name evidence="8" type="ORF">RchiOBHm_Chr4g0401471</name>
</gene>
<dbReference type="PANTHER" id="PTHR47974">
    <property type="entry name" value="OS07G0415500 PROTEIN"/>
    <property type="match status" value="1"/>
</dbReference>
<dbReference type="InterPro" id="IPR011009">
    <property type="entry name" value="Kinase-like_dom_sf"/>
</dbReference>
<dbReference type="EC" id="2.7.-.-" evidence="8"/>
<dbReference type="InterPro" id="IPR000719">
    <property type="entry name" value="Prot_kinase_dom"/>
</dbReference>
<evidence type="ECO:0000256" key="5">
    <source>
        <dbReference type="ARBA" id="ARBA00023136"/>
    </source>
</evidence>
<reference evidence="8 9" key="1">
    <citation type="journal article" date="2018" name="Nat. Genet.">
        <title>The Rosa genome provides new insights in the design of modern roses.</title>
        <authorList>
            <person name="Bendahmane M."/>
        </authorList>
    </citation>
    <scope>NUCLEOTIDE SEQUENCE [LARGE SCALE GENOMIC DNA]</scope>
    <source>
        <strain evidence="9">cv. Old Blush</strain>
    </source>
</reference>
<dbReference type="Gramene" id="PRQ37337">
    <property type="protein sequence ID" value="PRQ37337"/>
    <property type="gene ID" value="RchiOBHm_Chr4g0401471"/>
</dbReference>
<dbReference type="EMBL" id="PDCK01000042">
    <property type="protein sequence ID" value="PRQ37337.1"/>
    <property type="molecule type" value="Genomic_DNA"/>
</dbReference>
<feature type="domain" description="Protein kinase" evidence="7">
    <location>
        <begin position="27"/>
        <end position="64"/>
    </location>
</feature>
<comment type="subcellular location">
    <subcellularLocation>
        <location evidence="1">Membrane</location>
        <topology evidence="1">Single-pass membrane protein</topology>
    </subcellularLocation>
</comment>
<evidence type="ECO:0000256" key="1">
    <source>
        <dbReference type="ARBA" id="ARBA00004167"/>
    </source>
</evidence>
<evidence type="ECO:0000259" key="7">
    <source>
        <dbReference type="PROSITE" id="PS50011"/>
    </source>
</evidence>
<keyword evidence="4" id="KW-1133">Transmembrane helix</keyword>
<dbReference type="GO" id="GO:0005524">
    <property type="term" value="F:ATP binding"/>
    <property type="evidence" value="ECO:0007669"/>
    <property type="project" value="UniProtKB-UniRule"/>
</dbReference>
<organism evidence="8 9">
    <name type="scientific">Rosa chinensis</name>
    <name type="common">China rose</name>
    <dbReference type="NCBI Taxonomy" id="74649"/>
    <lineage>
        <taxon>Eukaryota</taxon>
        <taxon>Viridiplantae</taxon>
        <taxon>Streptophyta</taxon>
        <taxon>Embryophyta</taxon>
        <taxon>Tracheophyta</taxon>
        <taxon>Spermatophyta</taxon>
        <taxon>Magnoliopsida</taxon>
        <taxon>eudicotyledons</taxon>
        <taxon>Gunneridae</taxon>
        <taxon>Pentapetalae</taxon>
        <taxon>rosids</taxon>
        <taxon>fabids</taxon>
        <taxon>Rosales</taxon>
        <taxon>Rosaceae</taxon>
        <taxon>Rosoideae</taxon>
        <taxon>Rosoideae incertae sedis</taxon>
        <taxon>Rosa</taxon>
    </lineage>
</organism>
<evidence type="ECO:0000256" key="6">
    <source>
        <dbReference type="PROSITE-ProRule" id="PRU10141"/>
    </source>
</evidence>
<evidence type="ECO:0000256" key="3">
    <source>
        <dbReference type="ARBA" id="ARBA00022729"/>
    </source>
</evidence>
<dbReference type="InterPro" id="IPR017441">
    <property type="entry name" value="Protein_kinase_ATP_BS"/>
</dbReference>
<dbReference type="Gene3D" id="3.30.200.20">
    <property type="entry name" value="Phosphorylase Kinase, domain 1"/>
    <property type="match status" value="1"/>
</dbReference>
<evidence type="ECO:0000313" key="9">
    <source>
        <dbReference type="Proteomes" id="UP000238479"/>
    </source>
</evidence>
<dbReference type="SUPFAM" id="SSF56112">
    <property type="entry name" value="Protein kinase-like (PK-like)"/>
    <property type="match status" value="1"/>
</dbReference>
<keyword evidence="6" id="KW-0547">Nucleotide-binding</keyword>